<feature type="transmembrane region" description="Helical" evidence="5">
    <location>
        <begin position="50"/>
        <end position="69"/>
    </location>
</feature>
<dbReference type="EMBL" id="BONQ01000162">
    <property type="protein sequence ID" value="GIG51810.1"/>
    <property type="molecule type" value="Genomic_DNA"/>
</dbReference>
<evidence type="ECO:0000256" key="1">
    <source>
        <dbReference type="ARBA" id="ARBA00010541"/>
    </source>
</evidence>
<dbReference type="AlphaFoldDB" id="A0A919PVY1"/>
<dbReference type="InterPro" id="IPR001940">
    <property type="entry name" value="Peptidase_S1C"/>
</dbReference>
<evidence type="ECO:0000256" key="4">
    <source>
        <dbReference type="SAM" id="MobiDB-lite"/>
    </source>
</evidence>
<accession>A0A919PVY1</accession>
<comment type="caution">
    <text evidence="6">The sequence shown here is derived from an EMBL/GenBank/DDBJ whole genome shotgun (WGS) entry which is preliminary data.</text>
</comment>
<dbReference type="GO" id="GO:0004252">
    <property type="term" value="F:serine-type endopeptidase activity"/>
    <property type="evidence" value="ECO:0007669"/>
    <property type="project" value="InterPro"/>
</dbReference>
<keyword evidence="5" id="KW-1133">Transmembrane helix</keyword>
<protein>
    <recommendedName>
        <fullName evidence="8">Trypsin-like serine protease</fullName>
    </recommendedName>
</protein>
<reference evidence="6" key="1">
    <citation type="submission" date="2021-01" db="EMBL/GenBank/DDBJ databases">
        <title>Whole genome shotgun sequence of Dactylosporangium siamense NBRC 106093.</title>
        <authorList>
            <person name="Komaki H."/>
            <person name="Tamura T."/>
        </authorList>
    </citation>
    <scope>NUCLEOTIDE SEQUENCE</scope>
    <source>
        <strain evidence="6">NBRC 106093</strain>
    </source>
</reference>
<keyword evidence="5" id="KW-0812">Transmembrane</keyword>
<keyword evidence="3" id="KW-0378">Hydrolase</keyword>
<dbReference type="PANTHER" id="PTHR43343">
    <property type="entry name" value="PEPTIDASE S12"/>
    <property type="match status" value="1"/>
</dbReference>
<dbReference type="Gene3D" id="2.40.10.10">
    <property type="entry name" value="Trypsin-like serine proteases"/>
    <property type="match status" value="2"/>
</dbReference>
<dbReference type="SUPFAM" id="SSF50494">
    <property type="entry name" value="Trypsin-like serine proteases"/>
    <property type="match status" value="1"/>
</dbReference>
<keyword evidence="2" id="KW-0645">Protease</keyword>
<dbReference type="RefSeq" id="WP_203853415.1">
    <property type="nucleotide sequence ID" value="NZ_BAAAVW010000010.1"/>
</dbReference>
<feature type="region of interest" description="Disordered" evidence="4">
    <location>
        <begin position="1"/>
        <end position="43"/>
    </location>
</feature>
<evidence type="ECO:0008006" key="8">
    <source>
        <dbReference type="Google" id="ProtNLM"/>
    </source>
</evidence>
<name>A0A919PVY1_9ACTN</name>
<organism evidence="6 7">
    <name type="scientific">Dactylosporangium siamense</name>
    <dbReference type="NCBI Taxonomy" id="685454"/>
    <lineage>
        <taxon>Bacteria</taxon>
        <taxon>Bacillati</taxon>
        <taxon>Actinomycetota</taxon>
        <taxon>Actinomycetes</taxon>
        <taxon>Micromonosporales</taxon>
        <taxon>Micromonosporaceae</taxon>
        <taxon>Dactylosporangium</taxon>
    </lineage>
</organism>
<comment type="similarity">
    <text evidence="1">Belongs to the peptidase S1C family.</text>
</comment>
<dbReference type="InterPro" id="IPR051201">
    <property type="entry name" value="Chloro_Bact_Ser_Proteases"/>
</dbReference>
<dbReference type="PRINTS" id="PR00834">
    <property type="entry name" value="PROTEASES2C"/>
</dbReference>
<dbReference type="GO" id="GO:0006508">
    <property type="term" value="P:proteolysis"/>
    <property type="evidence" value="ECO:0007669"/>
    <property type="project" value="UniProtKB-KW"/>
</dbReference>
<proteinExistence type="inferred from homology"/>
<sequence>MRPIGRPPEAPRDLQVEFEPQGDVLAHGDDPPRPPRQWPRLPQWSAPRRGVLLGVAVVLALLLTAFIAFQAGSNGSDPAAARPSASPSPSASGPPTIAQIYASVAPSVVTIQALDGDKVTATGTGVVASAEGIILTANHVIAGAGGIRVVFADGTQATAKVAQADPAMDIAALAPETLPDVLVPAVLGNSGRLAVGNTVVAVGNQLGLTSSATAGVISGLDRTATNPDGTKLTGLIQFDAAVNPGSSGGPLVNAKGETIAIVVALANPTSAGTFVGVGFAVPIGAALGAGGGDQAPQQ</sequence>
<keyword evidence="7" id="KW-1185">Reference proteome</keyword>
<evidence type="ECO:0000256" key="5">
    <source>
        <dbReference type="SAM" id="Phobius"/>
    </source>
</evidence>
<keyword evidence="5" id="KW-0472">Membrane</keyword>
<gene>
    <name evidence="6" type="ORF">Dsi01nite_098510</name>
</gene>
<dbReference type="PANTHER" id="PTHR43343:SF3">
    <property type="entry name" value="PROTEASE DO-LIKE 8, CHLOROPLASTIC"/>
    <property type="match status" value="1"/>
</dbReference>
<dbReference type="Proteomes" id="UP000660611">
    <property type="component" value="Unassembled WGS sequence"/>
</dbReference>
<dbReference type="Pfam" id="PF13365">
    <property type="entry name" value="Trypsin_2"/>
    <property type="match status" value="1"/>
</dbReference>
<evidence type="ECO:0000313" key="7">
    <source>
        <dbReference type="Proteomes" id="UP000660611"/>
    </source>
</evidence>
<evidence type="ECO:0000313" key="6">
    <source>
        <dbReference type="EMBL" id="GIG51810.1"/>
    </source>
</evidence>
<dbReference type="InterPro" id="IPR043504">
    <property type="entry name" value="Peptidase_S1_PA_chymotrypsin"/>
</dbReference>
<dbReference type="InterPro" id="IPR009003">
    <property type="entry name" value="Peptidase_S1_PA"/>
</dbReference>
<evidence type="ECO:0000256" key="2">
    <source>
        <dbReference type="ARBA" id="ARBA00022670"/>
    </source>
</evidence>
<evidence type="ECO:0000256" key="3">
    <source>
        <dbReference type="ARBA" id="ARBA00022801"/>
    </source>
</evidence>